<proteinExistence type="predicted"/>
<dbReference type="eggNOG" id="COG4997">
    <property type="taxonomic scope" value="Bacteria"/>
</dbReference>
<protein>
    <submittedName>
        <fullName evidence="2">Uncharacterized protein</fullName>
    </submittedName>
</protein>
<sequence>MPIQPQHPITIVDESDTRIISASLITKELVGEKAYGLSCIPSAWTLPFVVASSKLYEGYSRATPSAKVELISRWASRVADALSGIGISGDTAVWVRSSGVTETIAQRGRFHSEQTTVTDLARALEICLRQISSSLSSSSEQVCLIVQRAVVPISAKGHLSDERQYAQEARDWLGEIETPAQDPYFQINLRQWRRRQNEAAFSLPLGCTLRVSISRALEPAAWWAYKLDTRAHFEWVWDGKAVYLVQVDEAITRDGFDPTAQTKALQRQKGTTPALRCLKEISEEHARKFHKINNVEIYKKLGLPSCPIFVLDDVDILSEIISGEIRDDLRSDIEKLCEYSLVIRTDIETDAQAKRQLLPRTCEVRDSQAALKFLKETLENFKQANITEPVAFIFHNFIPAVSSAFAYAAPGARKVHIECLWGLPEGLYYNSHDKIIVDTKKGPITSDSTLDPQKFSIQYKERYKGFCVAPDHDGQWVRMALAEPYDWRRAISKDEWIREIALQSRRIAEMSAEPLSIMWFVGVPSRFSSKPTFPWYHEPYLVQEQQRNASRRRKAAWDKTLVIESAADVERLKAEATQEHSQVKQIRLQPADNDLLRNKHLLETVGELAKQIDAVVYLEGGTLSHAYYQLLQTKAQIDIAQPFDQLDETQEFHKLVRDGVPRKITSGGEAAKIVRLSGDDFLHALREKLVEEAIEALDARGHDKLLEELADVEEVIDGILRQLKISRTELNRLKKQKHAQSGGFEEGVVLVATANPSRIGQPTESGNLFEDNSTAIAAPSLETVDRRGAVTRRWEDKREHSSKTERVLRVSVGLTQDNWTTDSREISVGERGDSAIRARITGRREGSSMTLEVSLYTLPRQLDLFQLEDETPSSPRQ</sequence>
<dbReference type="CDD" id="cd11532">
    <property type="entry name" value="NTP-PPase_COG4997"/>
    <property type="match status" value="1"/>
</dbReference>
<reference evidence="2 3" key="1">
    <citation type="journal article" date="2009" name="J. Bacteriol.">
        <title>The genome of Burkholderia cenocepacia J2315, an epidemic pathogen of cystic fibrosis patients.</title>
        <authorList>
            <person name="Holden M.T."/>
            <person name="Seth-Smith H.M."/>
            <person name="Crossman L.C."/>
            <person name="Sebaihia M."/>
            <person name="Bentley S.D."/>
            <person name="Cerdeno-Tarraga A.M."/>
            <person name="Thomson N.R."/>
            <person name="Bason N."/>
            <person name="Quail M.A."/>
            <person name="Sharp S."/>
            <person name="Cherevach I."/>
            <person name="Churcher C."/>
            <person name="Goodhead I."/>
            <person name="Hauser H."/>
            <person name="Holroyd N."/>
            <person name="Mungall K."/>
            <person name="Scott P."/>
            <person name="Walker D."/>
            <person name="White B."/>
            <person name="Rose H."/>
            <person name="Iversen P."/>
            <person name="Mil-Homens D."/>
            <person name="Rocha E.P."/>
            <person name="Fialho A.M."/>
            <person name="Baldwin A."/>
            <person name="Dowson C."/>
            <person name="Barrell B.G."/>
            <person name="Govan J.R."/>
            <person name="Vandamme P."/>
            <person name="Hart C.A."/>
            <person name="Mahenthiralingam E."/>
            <person name="Parkhill J."/>
        </authorList>
    </citation>
    <scope>NUCLEOTIDE SEQUENCE [LARGE SCALE GENOMIC DNA]</scope>
    <source>
        <strain evidence="3">ATCC BAA-245 / DSM 16553 / LMG 16656 / NCTC 13227 / J2315 / CF5610</strain>
    </source>
</reference>
<dbReference type="KEGG" id="bcj:BCAL0179"/>
<name>B4EEA4_BURCJ</name>
<keyword evidence="3" id="KW-1185">Reference proteome</keyword>
<dbReference type="HOGENOM" id="CLU_326713_0_0_4"/>
<accession>B4EEA4</accession>
<organism evidence="2 3">
    <name type="scientific">Burkholderia cenocepacia (strain ATCC BAA-245 / DSM 16553 / LMG 16656 / NCTC 13227 / J2315 / CF5610)</name>
    <name type="common">Burkholderia cepacia (strain J2315)</name>
    <dbReference type="NCBI Taxonomy" id="216591"/>
    <lineage>
        <taxon>Bacteria</taxon>
        <taxon>Pseudomonadati</taxon>
        <taxon>Pseudomonadota</taxon>
        <taxon>Betaproteobacteria</taxon>
        <taxon>Burkholderiales</taxon>
        <taxon>Burkholderiaceae</taxon>
        <taxon>Burkholderia</taxon>
        <taxon>Burkholderia cepacia complex</taxon>
    </lineage>
</organism>
<feature type="coiled-coil region" evidence="1">
    <location>
        <begin position="702"/>
        <end position="736"/>
    </location>
</feature>
<gene>
    <name evidence="2" type="ORF">BCAL0179</name>
</gene>
<dbReference type="InterPro" id="IPR038735">
    <property type="entry name" value="MSMEG_1276-like_NTP-PPase_dom"/>
</dbReference>
<dbReference type="AlphaFoldDB" id="B4EEA4"/>
<evidence type="ECO:0000256" key="1">
    <source>
        <dbReference type="SAM" id="Coils"/>
    </source>
</evidence>
<evidence type="ECO:0000313" key="2">
    <source>
        <dbReference type="EMBL" id="CAR50488.1"/>
    </source>
</evidence>
<evidence type="ECO:0000313" key="3">
    <source>
        <dbReference type="Proteomes" id="UP000001035"/>
    </source>
</evidence>
<keyword evidence="1" id="KW-0175">Coiled coil</keyword>
<dbReference type="Proteomes" id="UP000001035">
    <property type="component" value="Chromosome 1"/>
</dbReference>
<dbReference type="EMBL" id="AM747720">
    <property type="protein sequence ID" value="CAR50488.1"/>
    <property type="molecule type" value="Genomic_DNA"/>
</dbReference>